<keyword evidence="1" id="KW-1015">Disulfide bond</keyword>
<evidence type="ECO:0000256" key="2">
    <source>
        <dbReference type="SAM" id="Phobius"/>
    </source>
</evidence>
<dbReference type="Gene3D" id="4.10.400.10">
    <property type="entry name" value="Low-density Lipoprotein Receptor"/>
    <property type="match status" value="1"/>
</dbReference>
<keyword evidence="2" id="KW-0472">Membrane</keyword>
<dbReference type="EnsemblMetazoa" id="tetur19g02350.1">
    <property type="protein sequence ID" value="tetur19g02350.1"/>
    <property type="gene ID" value="tetur19g02350"/>
</dbReference>
<evidence type="ECO:0000313" key="3">
    <source>
        <dbReference type="EnsemblMetazoa" id="tetur19g02350.1"/>
    </source>
</evidence>
<name>T1KS96_TETUR</name>
<feature type="transmembrane region" description="Helical" evidence="2">
    <location>
        <begin position="77"/>
        <end position="98"/>
    </location>
</feature>
<reference evidence="3" key="2">
    <citation type="submission" date="2015-06" db="UniProtKB">
        <authorList>
            <consortium name="EnsemblMetazoa"/>
        </authorList>
    </citation>
    <scope>IDENTIFICATION</scope>
</reference>
<keyword evidence="2" id="KW-0812">Transmembrane</keyword>
<evidence type="ECO:0000256" key="1">
    <source>
        <dbReference type="ARBA" id="ARBA00023157"/>
    </source>
</evidence>
<dbReference type="Proteomes" id="UP000015104">
    <property type="component" value="Unassembled WGS sequence"/>
</dbReference>
<proteinExistence type="predicted"/>
<protein>
    <submittedName>
        <fullName evidence="3">Uncharacterized protein</fullName>
    </submittedName>
</protein>
<organism evidence="3 4">
    <name type="scientific">Tetranychus urticae</name>
    <name type="common">Two-spotted spider mite</name>
    <dbReference type="NCBI Taxonomy" id="32264"/>
    <lineage>
        <taxon>Eukaryota</taxon>
        <taxon>Metazoa</taxon>
        <taxon>Ecdysozoa</taxon>
        <taxon>Arthropoda</taxon>
        <taxon>Chelicerata</taxon>
        <taxon>Arachnida</taxon>
        <taxon>Acari</taxon>
        <taxon>Acariformes</taxon>
        <taxon>Trombidiformes</taxon>
        <taxon>Prostigmata</taxon>
        <taxon>Eleutherengona</taxon>
        <taxon>Raphignathae</taxon>
        <taxon>Tetranychoidea</taxon>
        <taxon>Tetranychidae</taxon>
        <taxon>Tetranychus</taxon>
    </lineage>
</organism>
<reference evidence="4" key="1">
    <citation type="submission" date="2011-08" db="EMBL/GenBank/DDBJ databases">
        <authorList>
            <person name="Rombauts S."/>
        </authorList>
    </citation>
    <scope>NUCLEOTIDE SEQUENCE</scope>
    <source>
        <strain evidence="4">London</strain>
    </source>
</reference>
<sequence length="112" mass="12464">MILKQLDSTELLVSVSSDCDFFCKSSRSCLRSSLVCNGFPNCPLTTTPDGSPVPAEDESEDLCSKPSLLYSLVSNRFVLIGLSLLILIVLLLLTITITRRIMVKYRRKNDSF</sequence>
<keyword evidence="2" id="KW-1133">Transmembrane helix</keyword>
<dbReference type="HOGENOM" id="CLU_2149056_0_0_1"/>
<evidence type="ECO:0000313" key="4">
    <source>
        <dbReference type="Proteomes" id="UP000015104"/>
    </source>
</evidence>
<dbReference type="EMBL" id="CAEY01000424">
    <property type="status" value="NOT_ANNOTATED_CDS"/>
    <property type="molecule type" value="Genomic_DNA"/>
</dbReference>
<keyword evidence="4" id="KW-1185">Reference proteome</keyword>
<accession>T1KS96</accession>
<dbReference type="AlphaFoldDB" id="T1KS96"/>
<dbReference type="InterPro" id="IPR036055">
    <property type="entry name" value="LDL_receptor-like_sf"/>
</dbReference>